<dbReference type="AlphaFoldDB" id="A0A232EFI5"/>
<comment type="caution">
    <text evidence="2">The sequence shown here is derived from an EMBL/GenBank/DDBJ whole genome shotgun (WGS) entry which is preliminary data.</text>
</comment>
<name>A0A232EFI5_9HYME</name>
<dbReference type="Proteomes" id="UP000215335">
    <property type="component" value="Unassembled WGS sequence"/>
</dbReference>
<dbReference type="EMBL" id="NNAY01005013">
    <property type="protein sequence ID" value="OXU17107.1"/>
    <property type="molecule type" value="Genomic_DNA"/>
</dbReference>
<protein>
    <submittedName>
        <fullName evidence="2">Uncharacterized protein</fullName>
    </submittedName>
</protein>
<sequence length="80" mass="8853">MRELLSARTVSQSGASKKRGPDGRERRVSSITSGKSASSLSIFDEGHRRLRESTRSTLFVDSRSTIRGELGEFSEYAKVC</sequence>
<accession>A0A232EFI5</accession>
<feature type="compositionally biased region" description="Basic and acidic residues" evidence="1">
    <location>
        <begin position="19"/>
        <end position="28"/>
    </location>
</feature>
<organism evidence="2 3">
    <name type="scientific">Trichomalopsis sarcophagae</name>
    <dbReference type="NCBI Taxonomy" id="543379"/>
    <lineage>
        <taxon>Eukaryota</taxon>
        <taxon>Metazoa</taxon>
        <taxon>Ecdysozoa</taxon>
        <taxon>Arthropoda</taxon>
        <taxon>Hexapoda</taxon>
        <taxon>Insecta</taxon>
        <taxon>Pterygota</taxon>
        <taxon>Neoptera</taxon>
        <taxon>Endopterygota</taxon>
        <taxon>Hymenoptera</taxon>
        <taxon>Apocrita</taxon>
        <taxon>Proctotrupomorpha</taxon>
        <taxon>Chalcidoidea</taxon>
        <taxon>Pteromalidae</taxon>
        <taxon>Pteromalinae</taxon>
        <taxon>Trichomalopsis</taxon>
    </lineage>
</organism>
<proteinExistence type="predicted"/>
<feature type="region of interest" description="Disordered" evidence="1">
    <location>
        <begin position="1"/>
        <end position="34"/>
    </location>
</feature>
<evidence type="ECO:0000256" key="1">
    <source>
        <dbReference type="SAM" id="MobiDB-lite"/>
    </source>
</evidence>
<keyword evidence="3" id="KW-1185">Reference proteome</keyword>
<gene>
    <name evidence="2" type="ORF">TSAR_006909</name>
</gene>
<evidence type="ECO:0000313" key="2">
    <source>
        <dbReference type="EMBL" id="OXU17107.1"/>
    </source>
</evidence>
<evidence type="ECO:0000313" key="3">
    <source>
        <dbReference type="Proteomes" id="UP000215335"/>
    </source>
</evidence>
<reference evidence="2 3" key="1">
    <citation type="journal article" date="2017" name="Curr. Biol.">
        <title>The Evolution of Venom by Co-option of Single-Copy Genes.</title>
        <authorList>
            <person name="Martinson E.O."/>
            <person name="Mrinalini"/>
            <person name="Kelkar Y.D."/>
            <person name="Chang C.H."/>
            <person name="Werren J.H."/>
        </authorList>
    </citation>
    <scope>NUCLEOTIDE SEQUENCE [LARGE SCALE GENOMIC DNA]</scope>
    <source>
        <strain evidence="2 3">Alberta</strain>
        <tissue evidence="2">Whole body</tissue>
    </source>
</reference>